<keyword evidence="4" id="KW-1185">Reference proteome</keyword>
<dbReference type="KEGG" id="btab:109033013"/>
<feature type="compositionally biased region" description="Basic and acidic residues" evidence="1">
    <location>
        <begin position="83"/>
        <end position="96"/>
    </location>
</feature>
<evidence type="ECO:0000313" key="3">
    <source>
        <dbReference type="EMBL" id="CAH0387597.1"/>
    </source>
</evidence>
<feature type="chain" id="PRO_5040158133" evidence="2">
    <location>
        <begin position="18"/>
        <end position="160"/>
    </location>
</feature>
<evidence type="ECO:0000256" key="2">
    <source>
        <dbReference type="SAM" id="SignalP"/>
    </source>
</evidence>
<feature type="region of interest" description="Disordered" evidence="1">
    <location>
        <begin position="77"/>
        <end position="96"/>
    </location>
</feature>
<name>A0A9P0A6M5_BEMTA</name>
<reference evidence="3" key="1">
    <citation type="submission" date="2021-12" db="EMBL/GenBank/DDBJ databases">
        <authorList>
            <person name="King R."/>
        </authorList>
    </citation>
    <scope>NUCLEOTIDE SEQUENCE</scope>
</reference>
<dbReference type="Proteomes" id="UP001152759">
    <property type="component" value="Chromosome 3"/>
</dbReference>
<accession>A0A9P0A6M5</accession>
<organism evidence="3 4">
    <name type="scientific">Bemisia tabaci</name>
    <name type="common">Sweetpotato whitefly</name>
    <name type="synonym">Aleurodes tabaci</name>
    <dbReference type="NCBI Taxonomy" id="7038"/>
    <lineage>
        <taxon>Eukaryota</taxon>
        <taxon>Metazoa</taxon>
        <taxon>Ecdysozoa</taxon>
        <taxon>Arthropoda</taxon>
        <taxon>Hexapoda</taxon>
        <taxon>Insecta</taxon>
        <taxon>Pterygota</taxon>
        <taxon>Neoptera</taxon>
        <taxon>Paraneoptera</taxon>
        <taxon>Hemiptera</taxon>
        <taxon>Sternorrhyncha</taxon>
        <taxon>Aleyrodoidea</taxon>
        <taxon>Aleyrodidae</taxon>
        <taxon>Aleyrodinae</taxon>
        <taxon>Bemisia</taxon>
    </lineage>
</organism>
<protein>
    <submittedName>
        <fullName evidence="3">Uncharacterized protein</fullName>
    </submittedName>
</protein>
<sequence>MRAYLVLTICSVTGALASVIPPPAFVGPRTNALEVKIGQQSTDVPVLDLNQFCELLESDEQRTQCLDYVSKHVIVGPQTPEGLKTDDKKEKNQKENPWKLRGEFDRIPLDLQVFVPSENSWYLQDSHNHKFLGKPLIRDDKKPVSNTDGSDGKRETLVRL</sequence>
<evidence type="ECO:0000256" key="1">
    <source>
        <dbReference type="SAM" id="MobiDB-lite"/>
    </source>
</evidence>
<dbReference type="AlphaFoldDB" id="A0A9P0A6M5"/>
<gene>
    <name evidence="3" type="ORF">BEMITA_LOCUS6595</name>
</gene>
<evidence type="ECO:0000313" key="4">
    <source>
        <dbReference type="Proteomes" id="UP001152759"/>
    </source>
</evidence>
<feature type="region of interest" description="Disordered" evidence="1">
    <location>
        <begin position="137"/>
        <end position="160"/>
    </location>
</feature>
<keyword evidence="2" id="KW-0732">Signal</keyword>
<feature type="signal peptide" evidence="2">
    <location>
        <begin position="1"/>
        <end position="17"/>
    </location>
</feature>
<feature type="compositionally biased region" description="Basic and acidic residues" evidence="1">
    <location>
        <begin position="150"/>
        <end position="160"/>
    </location>
</feature>
<dbReference type="EMBL" id="OU963864">
    <property type="protein sequence ID" value="CAH0387597.1"/>
    <property type="molecule type" value="Genomic_DNA"/>
</dbReference>
<proteinExistence type="predicted"/>